<dbReference type="Proteomes" id="UP000085678">
    <property type="component" value="Unplaced"/>
</dbReference>
<evidence type="ECO:0000256" key="1">
    <source>
        <dbReference type="SAM" id="Phobius"/>
    </source>
</evidence>
<dbReference type="InParanoid" id="A0A1S3JMK6"/>
<name>A0A1S3JMK6_LINAN</name>
<dbReference type="OMA" id="CEAIYMI"/>
<dbReference type="AlphaFoldDB" id="A0A1S3JMK6"/>
<feature type="signal peptide" evidence="2">
    <location>
        <begin position="1"/>
        <end position="17"/>
    </location>
</feature>
<feature type="chain" id="PRO_5010262733" evidence="2">
    <location>
        <begin position="18"/>
        <end position="436"/>
    </location>
</feature>
<evidence type="ECO:0000256" key="2">
    <source>
        <dbReference type="SAM" id="SignalP"/>
    </source>
</evidence>
<keyword evidence="2" id="KW-0732">Signal</keyword>
<evidence type="ECO:0000313" key="3">
    <source>
        <dbReference type="Proteomes" id="UP000085678"/>
    </source>
</evidence>
<sequence length="436" mass="49736">MFRETMLGFLLFHLAAASSTTPEPEVPTWKLFSSSLEDKIVAPISCIAIIILGMLYLYLKTKALHAQDKTKHTEADLHPERDRDIESMKKLGTGDFEPFLNPFDVEAETRLRLYSNNVQELFTLSFPCIFVVACSPFMLLVQSYIVSYIWDDVGVNSKFVNANIPIRCFLMPSGLVYAIMFGFVFQCVTRKQSAVTDRFLYQVKLLWQIVAMTTKIHLSDTDRLDVVIAVKDAIVHMMVRIVDRPVEKYVNPPPEHLTDSLYAILDKIREVDLTDKSAMVDTTMMHKISSIIVELIGSDYDNFNIFHARTHILQWFILEFLGLSAYFGILLIDGKSYIFELVVSYITVISISMLCYIVADLDAPFSGFFTIDIKPLFDILRRAEQVYNDTCASASQARREKYLKAQSAPKSRPQAIPRKTRPKTVGTEDVFFDLMS</sequence>
<dbReference type="GeneID" id="106174549"/>
<dbReference type="Pfam" id="PF14023">
    <property type="entry name" value="Bestrophin-like"/>
    <property type="match status" value="1"/>
</dbReference>
<keyword evidence="3" id="KW-1185">Reference proteome</keyword>
<keyword evidence="1" id="KW-0472">Membrane</keyword>
<feature type="transmembrane region" description="Helical" evidence="1">
    <location>
        <begin position="41"/>
        <end position="59"/>
    </location>
</feature>
<dbReference type="RefSeq" id="XP_013411607.1">
    <property type="nucleotide sequence ID" value="XM_013556153.1"/>
</dbReference>
<accession>A0A1S3JMK6</accession>
<gene>
    <name evidence="4" type="primary">LOC106174549</name>
</gene>
<proteinExistence type="predicted"/>
<protein>
    <submittedName>
        <fullName evidence="4">Uncharacterized protein LOC106174549</fullName>
    </submittedName>
</protein>
<dbReference type="InterPro" id="IPR025333">
    <property type="entry name" value="DUF4239"/>
</dbReference>
<reference evidence="4" key="1">
    <citation type="submission" date="2025-08" db="UniProtKB">
        <authorList>
            <consortium name="RefSeq"/>
        </authorList>
    </citation>
    <scope>IDENTIFICATION</scope>
    <source>
        <tissue evidence="4">Gonads</tissue>
    </source>
</reference>
<evidence type="ECO:0000313" key="4">
    <source>
        <dbReference type="RefSeq" id="XP_013411607.1"/>
    </source>
</evidence>
<feature type="transmembrane region" description="Helical" evidence="1">
    <location>
        <begin position="164"/>
        <end position="185"/>
    </location>
</feature>
<feature type="transmembrane region" description="Helical" evidence="1">
    <location>
        <begin position="312"/>
        <end position="332"/>
    </location>
</feature>
<keyword evidence="1" id="KW-1133">Transmembrane helix</keyword>
<keyword evidence="1" id="KW-0812">Transmembrane</keyword>
<organism evidence="3 4">
    <name type="scientific">Lingula anatina</name>
    <name type="common">Brachiopod</name>
    <name type="synonym">Lingula unguis</name>
    <dbReference type="NCBI Taxonomy" id="7574"/>
    <lineage>
        <taxon>Eukaryota</taxon>
        <taxon>Metazoa</taxon>
        <taxon>Spiralia</taxon>
        <taxon>Lophotrochozoa</taxon>
        <taxon>Brachiopoda</taxon>
        <taxon>Linguliformea</taxon>
        <taxon>Lingulata</taxon>
        <taxon>Lingulida</taxon>
        <taxon>Linguloidea</taxon>
        <taxon>Lingulidae</taxon>
        <taxon>Lingula</taxon>
    </lineage>
</organism>
<dbReference type="KEGG" id="lak:106174549"/>
<feature type="transmembrane region" description="Helical" evidence="1">
    <location>
        <begin position="121"/>
        <end position="144"/>
    </location>
</feature>
<dbReference type="OrthoDB" id="10020794at2759"/>
<feature type="transmembrane region" description="Helical" evidence="1">
    <location>
        <begin position="338"/>
        <end position="359"/>
    </location>
</feature>